<feature type="chain" id="PRO_5019052182" description="DUF2147 domain-containing protein" evidence="1">
    <location>
        <begin position="22"/>
        <end position="144"/>
    </location>
</feature>
<name>A0A432V7G7_9HYPH</name>
<evidence type="ECO:0000256" key="1">
    <source>
        <dbReference type="SAM" id="SignalP"/>
    </source>
</evidence>
<dbReference type="EMBL" id="RKST01000008">
    <property type="protein sequence ID" value="RUM98079.1"/>
    <property type="molecule type" value="Genomic_DNA"/>
</dbReference>
<evidence type="ECO:0000313" key="3">
    <source>
        <dbReference type="Proteomes" id="UP000281647"/>
    </source>
</evidence>
<keyword evidence="1" id="KW-0732">Signal</keyword>
<evidence type="ECO:0000313" key="2">
    <source>
        <dbReference type="EMBL" id="RUM98079.1"/>
    </source>
</evidence>
<protein>
    <recommendedName>
        <fullName evidence="4">DUF2147 domain-containing protein</fullName>
    </recommendedName>
</protein>
<dbReference type="OrthoDB" id="8456451at2"/>
<organism evidence="2 3">
    <name type="scientific">Borborobacter arsenicus</name>
    <dbReference type="NCBI Taxonomy" id="1851146"/>
    <lineage>
        <taxon>Bacteria</taxon>
        <taxon>Pseudomonadati</taxon>
        <taxon>Pseudomonadota</taxon>
        <taxon>Alphaproteobacteria</taxon>
        <taxon>Hyphomicrobiales</taxon>
        <taxon>Phyllobacteriaceae</taxon>
        <taxon>Borborobacter</taxon>
    </lineage>
</organism>
<dbReference type="AlphaFoldDB" id="A0A432V7G7"/>
<accession>A0A432V7G7</accession>
<keyword evidence="3" id="KW-1185">Reference proteome</keyword>
<comment type="caution">
    <text evidence="2">The sequence shown here is derived from an EMBL/GenBank/DDBJ whole genome shotgun (WGS) entry which is preliminary data.</text>
</comment>
<gene>
    <name evidence="2" type="ORF">EET67_10780</name>
</gene>
<dbReference type="Proteomes" id="UP000281647">
    <property type="component" value="Unassembled WGS sequence"/>
</dbReference>
<reference evidence="2 3" key="1">
    <citation type="submission" date="2018-11" db="EMBL/GenBank/DDBJ databases">
        <title>Pseudaminobacter arsenicus sp. nov., an arsenic-resistant bacterium isolated from arsenic-rich aquifers.</title>
        <authorList>
            <person name="Mu Y."/>
        </authorList>
    </citation>
    <scope>NUCLEOTIDE SEQUENCE [LARGE SCALE GENOMIC DNA]</scope>
    <source>
        <strain evidence="2 3">CB3</strain>
    </source>
</reference>
<sequence length="144" mass="15621">MKSCLLAAWLTLLAPMAQSGAETFLCVGERATGFNWTGAGWQVGEVNASDRIFVVQPSSTLDDYTVTRMGDAAPSHYCPVLRRPDASLLLFCGGLGNGFTFSSKTLRFQENYGIGYTNAGDSNANRPYLLIGKCIRLELRGSVR</sequence>
<dbReference type="RefSeq" id="WP_128626951.1">
    <property type="nucleotide sequence ID" value="NZ_RKST01000008.1"/>
</dbReference>
<evidence type="ECO:0008006" key="4">
    <source>
        <dbReference type="Google" id="ProtNLM"/>
    </source>
</evidence>
<feature type="signal peptide" evidence="1">
    <location>
        <begin position="1"/>
        <end position="21"/>
    </location>
</feature>
<proteinExistence type="predicted"/>